<evidence type="ECO:0000313" key="2">
    <source>
        <dbReference type="EMBL" id="STX28190.1"/>
    </source>
</evidence>
<evidence type="ECO:0000313" key="3">
    <source>
        <dbReference type="Proteomes" id="UP000254968"/>
    </source>
</evidence>
<dbReference type="OrthoDB" id="7063250at2"/>
<dbReference type="Proteomes" id="UP000254968">
    <property type="component" value="Unassembled WGS sequence"/>
</dbReference>
<evidence type="ECO:0000259" key="1">
    <source>
        <dbReference type="Pfam" id="PF03886"/>
    </source>
</evidence>
<proteinExistence type="predicted"/>
<keyword evidence="3" id="KW-1185">Reference proteome</keyword>
<dbReference type="SUPFAM" id="SSF159594">
    <property type="entry name" value="XCC0632-like"/>
    <property type="match status" value="1"/>
</dbReference>
<reference evidence="2 3" key="1">
    <citation type="submission" date="2018-06" db="EMBL/GenBank/DDBJ databases">
        <authorList>
            <consortium name="Pathogen Informatics"/>
            <person name="Doyle S."/>
        </authorList>
    </citation>
    <scope>NUCLEOTIDE SEQUENCE [LARGE SCALE GENOMIC DNA]</scope>
    <source>
        <strain evidence="2 3">NCTC13315</strain>
    </source>
</reference>
<protein>
    <submittedName>
        <fullName evidence="2">ABC-type uncharacterized transport system, auxiliary component</fullName>
    </submittedName>
</protein>
<accession>A0A378I0F0</accession>
<feature type="domain" description="ABC-type transport auxiliary lipoprotein component" evidence="1">
    <location>
        <begin position="27"/>
        <end position="187"/>
    </location>
</feature>
<dbReference type="InterPro" id="IPR005586">
    <property type="entry name" value="ABC_trans_aux"/>
</dbReference>
<organism evidence="2 3">
    <name type="scientific">Legionella beliardensis</name>
    <dbReference type="NCBI Taxonomy" id="91822"/>
    <lineage>
        <taxon>Bacteria</taxon>
        <taxon>Pseudomonadati</taxon>
        <taxon>Pseudomonadota</taxon>
        <taxon>Gammaproteobacteria</taxon>
        <taxon>Legionellales</taxon>
        <taxon>Legionellaceae</taxon>
        <taxon>Legionella</taxon>
    </lineage>
</organism>
<dbReference type="RefSeq" id="WP_115301957.1">
    <property type="nucleotide sequence ID" value="NZ_CAAAHO010000001.1"/>
</dbReference>
<name>A0A378I0F0_9GAMM</name>
<dbReference type="AlphaFoldDB" id="A0A378I0F0"/>
<gene>
    <name evidence="2" type="ORF">NCTC13315_00714</name>
</gene>
<sequence length="193" mass="22266">MSLKQFSIILLGLFLISCGSSKESEFYLLNPIPPKPNKIASNAIQIGIDEIQVPEYTEKPQLMIHYTPYKVKLEEYHRWAESLDKNIGRVIEANLTTLLPNAVIERYPWDTKFKPSYHIQIDIFQFEINYNGDSVLRAEYLISHGEQLIKKYNVYYQLKLTTPPPITIDALVKSMNTNLNRLTADIAKSFKAL</sequence>
<dbReference type="PROSITE" id="PS51257">
    <property type="entry name" value="PROKAR_LIPOPROTEIN"/>
    <property type="match status" value="1"/>
</dbReference>
<dbReference type="Pfam" id="PF03886">
    <property type="entry name" value="ABC_trans_aux"/>
    <property type="match status" value="1"/>
</dbReference>
<dbReference type="Gene3D" id="3.40.50.10610">
    <property type="entry name" value="ABC-type transport auxiliary lipoprotein component"/>
    <property type="match status" value="1"/>
</dbReference>
<dbReference type="EMBL" id="UGNV01000001">
    <property type="protein sequence ID" value="STX28190.1"/>
    <property type="molecule type" value="Genomic_DNA"/>
</dbReference>